<comment type="caution">
    <text evidence="1">The sequence shown here is derived from an EMBL/GenBank/DDBJ whole genome shotgun (WGS) entry which is preliminary data.</text>
</comment>
<evidence type="ECO:0000313" key="1">
    <source>
        <dbReference type="EMBL" id="GAI81052.1"/>
    </source>
</evidence>
<accession>X1RJY0</accession>
<sequence length="111" mass="12222">MADKQKRTFSSELGAGKFYPDLPKIGLDTLLGKELLIEEARIVRGFQSQFGERDFCLLKFKDAEGVVGTVICGGSVVVKRIGEALAQKILPLYGTIVKEMGDAGFEYYDIL</sequence>
<organism evidence="1">
    <name type="scientific">marine sediment metagenome</name>
    <dbReference type="NCBI Taxonomy" id="412755"/>
    <lineage>
        <taxon>unclassified sequences</taxon>
        <taxon>metagenomes</taxon>
        <taxon>ecological metagenomes</taxon>
    </lineage>
</organism>
<name>X1RJY0_9ZZZZ</name>
<protein>
    <submittedName>
        <fullName evidence="1">Uncharacterized protein</fullName>
    </submittedName>
</protein>
<reference evidence="1" key="1">
    <citation type="journal article" date="2014" name="Front. Microbiol.">
        <title>High frequency of phylogenetically diverse reductive dehalogenase-homologous genes in deep subseafloor sedimentary metagenomes.</title>
        <authorList>
            <person name="Kawai M."/>
            <person name="Futagami T."/>
            <person name="Toyoda A."/>
            <person name="Takaki Y."/>
            <person name="Nishi S."/>
            <person name="Hori S."/>
            <person name="Arai W."/>
            <person name="Tsubouchi T."/>
            <person name="Morono Y."/>
            <person name="Uchiyama I."/>
            <person name="Ito T."/>
            <person name="Fujiyama A."/>
            <person name="Inagaki F."/>
            <person name="Takami H."/>
        </authorList>
    </citation>
    <scope>NUCLEOTIDE SEQUENCE</scope>
    <source>
        <strain evidence="1">Expedition CK06-06</strain>
    </source>
</reference>
<dbReference type="EMBL" id="BARW01008153">
    <property type="protein sequence ID" value="GAI81052.1"/>
    <property type="molecule type" value="Genomic_DNA"/>
</dbReference>
<dbReference type="AlphaFoldDB" id="X1RJY0"/>
<proteinExistence type="predicted"/>
<gene>
    <name evidence="1" type="ORF">S12H4_16807</name>
</gene>